<protein>
    <submittedName>
        <fullName evidence="1">Uncharacterized protein</fullName>
    </submittedName>
</protein>
<dbReference type="AlphaFoldDB" id="A0A0K2UWI3"/>
<accession>A0A0K2UWI3</accession>
<feature type="non-terminal residue" evidence="1">
    <location>
        <position position="50"/>
    </location>
</feature>
<organism evidence="1">
    <name type="scientific">Lepeophtheirus salmonis</name>
    <name type="common">Salmon louse</name>
    <name type="synonym">Caligus salmonis</name>
    <dbReference type="NCBI Taxonomy" id="72036"/>
    <lineage>
        <taxon>Eukaryota</taxon>
        <taxon>Metazoa</taxon>
        <taxon>Ecdysozoa</taxon>
        <taxon>Arthropoda</taxon>
        <taxon>Crustacea</taxon>
        <taxon>Multicrustacea</taxon>
        <taxon>Hexanauplia</taxon>
        <taxon>Copepoda</taxon>
        <taxon>Siphonostomatoida</taxon>
        <taxon>Caligidae</taxon>
        <taxon>Lepeophtheirus</taxon>
    </lineage>
</organism>
<dbReference type="EMBL" id="HACA01025069">
    <property type="protein sequence ID" value="CDW42430.1"/>
    <property type="molecule type" value="Transcribed_RNA"/>
</dbReference>
<proteinExistence type="predicted"/>
<name>A0A0K2UWI3_LEPSM</name>
<sequence length="50" mass="5704">MRLFSVGSDILRPKRSSLTSHNLENIVSGILGLLLKKDLIFDFFINHFSL</sequence>
<reference evidence="1" key="1">
    <citation type="submission" date="2014-05" db="EMBL/GenBank/DDBJ databases">
        <authorList>
            <person name="Chronopoulou M."/>
        </authorList>
    </citation>
    <scope>NUCLEOTIDE SEQUENCE</scope>
    <source>
        <tissue evidence="1">Whole organism</tissue>
    </source>
</reference>
<evidence type="ECO:0000313" key="1">
    <source>
        <dbReference type="EMBL" id="CDW42430.1"/>
    </source>
</evidence>